<comment type="caution">
    <text evidence="1">The sequence shown here is derived from an EMBL/GenBank/DDBJ whole genome shotgun (WGS) entry which is preliminary data.</text>
</comment>
<name>A0ABY0FSY1_9PLEO</name>
<keyword evidence="2" id="KW-1185">Reference proteome</keyword>
<dbReference type="PANTHER" id="PTHR10622">
    <property type="entry name" value="HET DOMAIN-CONTAINING PROTEIN"/>
    <property type="match status" value="1"/>
</dbReference>
<protein>
    <recommendedName>
        <fullName evidence="3">Heterokaryon incompatibility domain-containing protein</fullName>
    </recommendedName>
</protein>
<evidence type="ECO:0000313" key="2">
    <source>
        <dbReference type="Proteomes" id="UP000293195"/>
    </source>
</evidence>
<organism evidence="1 2">
    <name type="scientific">Alternaria tenuissima</name>
    <dbReference type="NCBI Taxonomy" id="119927"/>
    <lineage>
        <taxon>Eukaryota</taxon>
        <taxon>Fungi</taxon>
        <taxon>Dikarya</taxon>
        <taxon>Ascomycota</taxon>
        <taxon>Pezizomycotina</taxon>
        <taxon>Dothideomycetes</taxon>
        <taxon>Pleosporomycetidae</taxon>
        <taxon>Pleosporales</taxon>
        <taxon>Pleosporineae</taxon>
        <taxon>Pleosporaceae</taxon>
        <taxon>Alternaria</taxon>
        <taxon>Alternaria sect. Alternaria</taxon>
        <taxon>Alternaria alternata complex</taxon>
    </lineage>
</organism>
<dbReference type="PANTHER" id="PTHR10622:SF11">
    <property type="entry name" value="HET-DOMAIN-CONTAINING PROTEIN"/>
    <property type="match status" value="1"/>
</dbReference>
<accession>A0ABY0FSY1</accession>
<gene>
    <name evidence="1" type="ORF">AA0119_g12725</name>
</gene>
<evidence type="ECO:0008006" key="3">
    <source>
        <dbReference type="Google" id="ProtNLM"/>
    </source>
</evidence>
<sequence length="74" mass="8720">MRLLHYINSNELTLTKDLVGDDKIPLYAILSYTWDEGQEVTFNDLMKNSREKKLGYNKIHFCASQAKRDSLDYF</sequence>
<dbReference type="Proteomes" id="UP000293195">
    <property type="component" value="Unassembled WGS sequence"/>
</dbReference>
<evidence type="ECO:0000313" key="1">
    <source>
        <dbReference type="EMBL" id="RYN86611.1"/>
    </source>
</evidence>
<reference evidence="2" key="1">
    <citation type="journal article" date="2019" name="bioRxiv">
        <title>Genomics, evolutionary history and diagnostics of the Alternaria alternata species group including apple and Asian pear pathotypes.</title>
        <authorList>
            <person name="Armitage A.D."/>
            <person name="Cockerton H.M."/>
            <person name="Sreenivasaprasad S."/>
            <person name="Woodhall J.W."/>
            <person name="Lane C.R."/>
            <person name="Harrison R.J."/>
            <person name="Clarkson J.P."/>
        </authorList>
    </citation>
    <scope>NUCLEOTIDE SEQUENCE [LARGE SCALE GENOMIC DNA]</scope>
    <source>
        <strain evidence="2">FERA 635</strain>
    </source>
</reference>
<dbReference type="EMBL" id="PDXF01000133">
    <property type="protein sequence ID" value="RYN86611.1"/>
    <property type="molecule type" value="Genomic_DNA"/>
</dbReference>
<proteinExistence type="predicted"/>